<sequence>MRSPTILDANRAEPSAMEEHHSEADTPQPRVDVVVQDQTVSNIPQPDSNTAPNSDEVQGRGNLVQQQEILEGSWYLTMNKRFDAIATVSESRHSYDWLHTQDVYETWHQAPRGILLVHGSPGSGKSTLLKHHLLARCCVHSSPAPGWEIGHTSTGRQYFVDHNTKTTSWKAPFDHPRLFSLRDEVPVVRNGDSLIFQHFFDEQGKDLDRSLLGFMRSLLFQICRIMQHPDNQKEFKIPLISMEDLPDGLKPAELIAKIDIGQTILSALLEFGRHSLSILLVIDAIDECNQSYDQNYEFQKFLLKMVSQAPENSRFHVCVSKREYPFMATLKNSDYISDIGIDQYTSVDLQTWPEESLNNLHARVLRKALQQIQHDDLSRLLLCVLYARAPLSLEELSFANNTNDGDSVQLSKRDLTNLSGGILITKMVKDSATVEFYHSSISRFLESESASDILPNTNTGAISMKAVTHRHLSSACLRCLRTLLTEYRTDDTWTKSLPLYRDIMKRPYVNEPLSSDLNSVFAKHCFLGYALKYAWDHLGECSNLEVLNDIIESFSRGEPQTQKNLLDMCGRLLNCMAGTARFGPSMTSLHFLSIMTGWGMISQWREIERKRNSKYKYKQSPLHWAAFEKSIEGVEALIRLDEEDSQISPFTNSDDFQLWIRHLEFPLDGKDEEHRTPLHLAAASSDQSIVARIISAHEKRCSIWANIKSIPIEGDVELEVVISLEKLLNLQDVNGHTALHLAIISGSIPVVEVLLKKSSLDQALSLQGPDGNTALHIAVLNGNIEMVELLLETGADWSLQNSFPETPEAMAVKLGKNCVGEMRDKFNSLVRILRKKAFATSSLADISNYKPPTIDEKFDAIKIMFKTNPDGSGGFERQSFPVAEFLSGHWLQNRNIPDSHSVFNWLHLTTNNMQWVEVCVAPMVSSILAINSSLQLAMLNILQLNSNFESAKTRRNEILRRELWTDRQQHGSPASQISFMKTTCQQIIQKPVTSEDVNTHNGSSSLVLYMPYIHWETKKRQADIESFILCKVLLDVLEEDQSRLPNLVLQLSSENHELLSRIGNETSQAQKLSKVRETLEKYRNCVASHGSETEQRIIASQLRGALEEYQKSCSSDRDKELIKTYCKNASQINNRHQLHIRRTLDQSFYYMLDSTASRNKDQVVTRYAESLHRKHPVVMMVDQLWIWIINGTVITSFPQRQEGTDELDRYGMTDIFEGIVSNLELITNPIELVQLIVYDCIGAFTGQPRSIQEDFQFFDIFENSIGKVANGDAQCYNRFVSSLDPSNKNDPSDMKDELELLREVKDIRDELKMIKIIVEDQRQIAQCLNDIDETTIIELSSPSICTNTEPELIMPSQQYRLRLPAYHELAKKQLEQVDSTARRLKMMQDQADSAYDSLNDLMDLRQKHANLSEAKSARKLAEDTGRQGNTIMMFTIVTIIFLPASFMASFFALPVDQFPRVATTSLELSYVVKWIMTFTIPMATVFISMAFYINEILAFGLKIFGRKTGPMNRGRPTTRSNMGRAVQEPELANVDRQQATRGTFFSRRQRRMGHAEVGEA</sequence>
<dbReference type="InterPro" id="IPR056884">
    <property type="entry name" value="NPHP3-like_N"/>
</dbReference>
<name>A0A3D8Q561_9HELO</name>
<evidence type="ECO:0000256" key="1">
    <source>
        <dbReference type="ARBA" id="ARBA00022737"/>
    </source>
</evidence>
<dbReference type="InterPro" id="IPR002523">
    <property type="entry name" value="MgTranspt_CorA/ZnTranspt_ZntB"/>
</dbReference>
<evidence type="ECO:0000256" key="2">
    <source>
        <dbReference type="PROSITE-ProRule" id="PRU00023"/>
    </source>
</evidence>
<evidence type="ECO:0000256" key="4">
    <source>
        <dbReference type="SAM" id="Phobius"/>
    </source>
</evidence>
<dbReference type="InterPro" id="IPR027417">
    <property type="entry name" value="P-loop_NTPase"/>
</dbReference>
<dbReference type="SMART" id="SM00456">
    <property type="entry name" value="WW"/>
    <property type="match status" value="1"/>
</dbReference>
<dbReference type="OrthoDB" id="3564634at2759"/>
<feature type="compositionally biased region" description="Low complexity" evidence="3">
    <location>
        <begin position="25"/>
        <end position="40"/>
    </location>
</feature>
<feature type="repeat" description="ANK" evidence="2">
    <location>
        <begin position="734"/>
        <end position="759"/>
    </location>
</feature>
<evidence type="ECO:0000259" key="5">
    <source>
        <dbReference type="PROSITE" id="PS50020"/>
    </source>
</evidence>
<dbReference type="PROSITE" id="PS50020">
    <property type="entry name" value="WW_DOMAIN_2"/>
    <property type="match status" value="1"/>
</dbReference>
<dbReference type="Pfam" id="PF00397">
    <property type="entry name" value="WW"/>
    <property type="match status" value="1"/>
</dbReference>
<dbReference type="SMART" id="SM00248">
    <property type="entry name" value="ANK"/>
    <property type="match status" value="4"/>
</dbReference>
<dbReference type="Gene3D" id="2.20.70.10">
    <property type="match status" value="1"/>
</dbReference>
<dbReference type="InterPro" id="IPR036020">
    <property type="entry name" value="WW_dom_sf"/>
</dbReference>
<keyword evidence="4" id="KW-0812">Transmembrane</keyword>
<keyword evidence="1" id="KW-0677">Repeat</keyword>
<dbReference type="Pfam" id="PF12796">
    <property type="entry name" value="Ank_2"/>
    <property type="match status" value="1"/>
</dbReference>
<dbReference type="Gene3D" id="1.25.40.20">
    <property type="entry name" value="Ankyrin repeat-containing domain"/>
    <property type="match status" value="1"/>
</dbReference>
<dbReference type="STRING" id="1849047.A0A3D8Q561"/>
<accession>A0A3D8Q561</accession>
<dbReference type="InterPro" id="IPR002110">
    <property type="entry name" value="Ankyrin_rpt"/>
</dbReference>
<evidence type="ECO:0000256" key="3">
    <source>
        <dbReference type="SAM" id="MobiDB-lite"/>
    </source>
</evidence>
<feature type="region of interest" description="Disordered" evidence="3">
    <location>
        <begin position="1"/>
        <end position="59"/>
    </location>
</feature>
<organism evidence="6 7">
    <name type="scientific">Coleophoma cylindrospora</name>
    <dbReference type="NCBI Taxonomy" id="1849047"/>
    <lineage>
        <taxon>Eukaryota</taxon>
        <taxon>Fungi</taxon>
        <taxon>Dikarya</taxon>
        <taxon>Ascomycota</taxon>
        <taxon>Pezizomycotina</taxon>
        <taxon>Leotiomycetes</taxon>
        <taxon>Helotiales</taxon>
        <taxon>Dermateaceae</taxon>
        <taxon>Coleophoma</taxon>
    </lineage>
</organism>
<dbReference type="Gene3D" id="3.40.50.300">
    <property type="entry name" value="P-loop containing nucleotide triphosphate hydrolases"/>
    <property type="match status" value="1"/>
</dbReference>
<dbReference type="InterPro" id="IPR050829">
    <property type="entry name" value="CorA_MIT"/>
</dbReference>
<proteinExistence type="predicted"/>
<evidence type="ECO:0000313" key="6">
    <source>
        <dbReference type="EMBL" id="RDW56544.1"/>
    </source>
</evidence>
<dbReference type="InterPro" id="IPR001202">
    <property type="entry name" value="WW_dom"/>
</dbReference>
<dbReference type="PROSITE" id="PS50297">
    <property type="entry name" value="ANK_REP_REGION"/>
    <property type="match status" value="2"/>
</dbReference>
<dbReference type="CDD" id="cd00201">
    <property type="entry name" value="WW"/>
    <property type="match status" value="1"/>
</dbReference>
<dbReference type="GO" id="GO:0046873">
    <property type="term" value="F:metal ion transmembrane transporter activity"/>
    <property type="evidence" value="ECO:0007669"/>
    <property type="project" value="InterPro"/>
</dbReference>
<dbReference type="Gene3D" id="1.20.58.340">
    <property type="entry name" value="Magnesium transport protein CorA, transmembrane region"/>
    <property type="match status" value="1"/>
</dbReference>
<dbReference type="Pfam" id="PF24883">
    <property type="entry name" value="NPHP3_N"/>
    <property type="match status" value="2"/>
</dbReference>
<keyword evidence="2" id="KW-0040">ANK repeat</keyword>
<dbReference type="PROSITE" id="PS50088">
    <property type="entry name" value="ANK_REPEAT"/>
    <property type="match status" value="2"/>
</dbReference>
<dbReference type="SUPFAM" id="SSF51045">
    <property type="entry name" value="WW domain"/>
    <property type="match status" value="1"/>
</dbReference>
<keyword evidence="4" id="KW-0472">Membrane</keyword>
<dbReference type="SUPFAM" id="SSF52540">
    <property type="entry name" value="P-loop containing nucleoside triphosphate hydrolases"/>
    <property type="match status" value="2"/>
</dbReference>
<feature type="repeat" description="ANK" evidence="2">
    <location>
        <begin position="770"/>
        <end position="802"/>
    </location>
</feature>
<reference evidence="6 7" key="1">
    <citation type="journal article" date="2018" name="IMA Fungus">
        <title>IMA Genome-F 9: Draft genome sequence of Annulohypoxylon stygium, Aspergillus mulundensis, Berkeleyomyces basicola (syn. Thielaviopsis basicola), Ceratocystis smalleyi, two Cercospora beticola strains, Coleophoma cylindrospora, Fusarium fracticaudum, Phialophora cf. hyalina, and Morchella septimelata.</title>
        <authorList>
            <person name="Wingfield B.D."/>
            <person name="Bills G.F."/>
            <person name="Dong Y."/>
            <person name="Huang W."/>
            <person name="Nel W.J."/>
            <person name="Swalarsk-Parry B.S."/>
            <person name="Vaghefi N."/>
            <person name="Wilken P.M."/>
            <person name="An Z."/>
            <person name="de Beer Z.W."/>
            <person name="De Vos L."/>
            <person name="Chen L."/>
            <person name="Duong T.A."/>
            <person name="Gao Y."/>
            <person name="Hammerbacher A."/>
            <person name="Kikkert J.R."/>
            <person name="Li Y."/>
            <person name="Li H."/>
            <person name="Li K."/>
            <person name="Li Q."/>
            <person name="Liu X."/>
            <person name="Ma X."/>
            <person name="Naidoo K."/>
            <person name="Pethybridge S.J."/>
            <person name="Sun J."/>
            <person name="Steenkamp E.T."/>
            <person name="van der Nest M.A."/>
            <person name="van Wyk S."/>
            <person name="Wingfield M.J."/>
            <person name="Xiong C."/>
            <person name="Yue Q."/>
            <person name="Zhang X."/>
        </authorList>
    </citation>
    <scope>NUCLEOTIDE SEQUENCE [LARGE SCALE GENOMIC DNA]</scope>
    <source>
        <strain evidence="6 7">BP6252</strain>
    </source>
</reference>
<dbReference type="InterPro" id="IPR036770">
    <property type="entry name" value="Ankyrin_rpt-contain_sf"/>
</dbReference>
<dbReference type="PANTHER" id="PTHR47685">
    <property type="entry name" value="MAGNESIUM TRANSPORT PROTEIN CORA"/>
    <property type="match status" value="1"/>
</dbReference>
<dbReference type="PANTHER" id="PTHR47685:SF1">
    <property type="entry name" value="MAGNESIUM TRANSPORT PROTEIN CORA"/>
    <property type="match status" value="1"/>
</dbReference>
<dbReference type="SUPFAM" id="SSF48403">
    <property type="entry name" value="Ankyrin repeat"/>
    <property type="match status" value="1"/>
</dbReference>
<comment type="caution">
    <text evidence="6">The sequence shown here is derived from an EMBL/GenBank/DDBJ whole genome shotgun (WGS) entry which is preliminary data.</text>
</comment>
<gene>
    <name evidence="6" type="ORF">BP6252_14115</name>
</gene>
<feature type="domain" description="WW" evidence="5">
    <location>
        <begin position="141"/>
        <end position="174"/>
    </location>
</feature>
<dbReference type="Proteomes" id="UP000256645">
    <property type="component" value="Unassembled WGS sequence"/>
</dbReference>
<evidence type="ECO:0000313" key="7">
    <source>
        <dbReference type="Proteomes" id="UP000256645"/>
    </source>
</evidence>
<protein>
    <recommendedName>
        <fullName evidence="5">WW domain-containing protein</fullName>
    </recommendedName>
</protein>
<dbReference type="Pfam" id="PF01544">
    <property type="entry name" value="CorA"/>
    <property type="match status" value="1"/>
</dbReference>
<feature type="transmembrane region" description="Helical" evidence="4">
    <location>
        <begin position="1474"/>
        <end position="1493"/>
    </location>
</feature>
<feature type="transmembrane region" description="Helical" evidence="4">
    <location>
        <begin position="1431"/>
        <end position="1454"/>
    </location>
</feature>
<feature type="compositionally biased region" description="Polar residues" evidence="3">
    <location>
        <begin position="41"/>
        <end position="56"/>
    </location>
</feature>
<dbReference type="GO" id="GO:0016020">
    <property type="term" value="C:membrane"/>
    <property type="evidence" value="ECO:0007669"/>
    <property type="project" value="InterPro"/>
</dbReference>
<dbReference type="EMBL" id="PDLM01000040">
    <property type="protein sequence ID" value="RDW56544.1"/>
    <property type="molecule type" value="Genomic_DNA"/>
</dbReference>
<keyword evidence="7" id="KW-1185">Reference proteome</keyword>
<keyword evidence="4" id="KW-1133">Transmembrane helix</keyword>